<accession>A0AAD8SWA2</accession>
<gene>
    <name evidence="1" type="ORF">QYE76_052944</name>
</gene>
<organism evidence="1 2">
    <name type="scientific">Lolium multiflorum</name>
    <name type="common">Italian ryegrass</name>
    <name type="synonym">Lolium perenne subsp. multiflorum</name>
    <dbReference type="NCBI Taxonomy" id="4521"/>
    <lineage>
        <taxon>Eukaryota</taxon>
        <taxon>Viridiplantae</taxon>
        <taxon>Streptophyta</taxon>
        <taxon>Embryophyta</taxon>
        <taxon>Tracheophyta</taxon>
        <taxon>Spermatophyta</taxon>
        <taxon>Magnoliopsida</taxon>
        <taxon>Liliopsida</taxon>
        <taxon>Poales</taxon>
        <taxon>Poaceae</taxon>
        <taxon>BOP clade</taxon>
        <taxon>Pooideae</taxon>
        <taxon>Poodae</taxon>
        <taxon>Poeae</taxon>
        <taxon>Poeae Chloroplast Group 2 (Poeae type)</taxon>
        <taxon>Loliodinae</taxon>
        <taxon>Loliinae</taxon>
        <taxon>Lolium</taxon>
    </lineage>
</organism>
<keyword evidence="2" id="KW-1185">Reference proteome</keyword>
<evidence type="ECO:0000313" key="2">
    <source>
        <dbReference type="Proteomes" id="UP001231189"/>
    </source>
</evidence>
<proteinExistence type="predicted"/>
<dbReference type="AlphaFoldDB" id="A0AAD8SWA2"/>
<reference evidence="1" key="1">
    <citation type="submission" date="2023-07" db="EMBL/GenBank/DDBJ databases">
        <title>A chromosome-level genome assembly of Lolium multiflorum.</title>
        <authorList>
            <person name="Chen Y."/>
            <person name="Copetti D."/>
            <person name="Kolliker R."/>
            <person name="Studer B."/>
        </authorList>
    </citation>
    <scope>NUCLEOTIDE SEQUENCE</scope>
    <source>
        <strain evidence="1">02402/16</strain>
        <tissue evidence="1">Leaf</tissue>
    </source>
</reference>
<protein>
    <submittedName>
        <fullName evidence="1">Uncharacterized protein</fullName>
    </submittedName>
</protein>
<comment type="caution">
    <text evidence="1">The sequence shown here is derived from an EMBL/GenBank/DDBJ whole genome shotgun (WGS) entry which is preliminary data.</text>
</comment>
<name>A0AAD8SWA2_LOLMU</name>
<evidence type="ECO:0000313" key="1">
    <source>
        <dbReference type="EMBL" id="KAK1664785.1"/>
    </source>
</evidence>
<dbReference type="EMBL" id="JAUUTY010000003">
    <property type="protein sequence ID" value="KAK1664785.1"/>
    <property type="molecule type" value="Genomic_DNA"/>
</dbReference>
<dbReference type="Proteomes" id="UP001231189">
    <property type="component" value="Unassembled WGS sequence"/>
</dbReference>
<sequence>MEIIIDLVDHMLVMRTLAQTQGAENSTTWNRHLIVKPMLMLKTKVIKIHQGVISETTLAMTKGVEDNHNMIKMRGPSLDNANNLVKIRNNIINVNQVKLVFNSTANPMLCWPWKTSSTTSSRKR</sequence>